<dbReference type="Gene3D" id="3.90.226.10">
    <property type="entry name" value="2-enoyl-CoA Hydratase, Chain A, domain 1"/>
    <property type="match status" value="3"/>
</dbReference>
<evidence type="ECO:0000256" key="1">
    <source>
        <dbReference type="ARBA" id="ARBA00004370"/>
    </source>
</evidence>
<comment type="subcellular location">
    <subcellularLocation>
        <location evidence="1">Membrane</location>
    </subcellularLocation>
</comment>
<comment type="similarity">
    <text evidence="2">Belongs to the peptidase S49 family.</text>
</comment>
<dbReference type="AlphaFoldDB" id="A0A1W2G7U4"/>
<accession>A0A1W2G7U4</accession>
<dbReference type="InterPro" id="IPR047217">
    <property type="entry name" value="S49_SppA_67K_type_N"/>
</dbReference>
<keyword evidence="3 10" id="KW-0645">Protease</keyword>
<name>A0A1W2G7U4_REIFA</name>
<evidence type="ECO:0000256" key="8">
    <source>
        <dbReference type="SAM" id="Phobius"/>
    </source>
</evidence>
<organism evidence="10 11">
    <name type="scientific">Reichenbachiella faecimaris</name>
    <dbReference type="NCBI Taxonomy" id="692418"/>
    <lineage>
        <taxon>Bacteria</taxon>
        <taxon>Pseudomonadati</taxon>
        <taxon>Bacteroidota</taxon>
        <taxon>Cytophagia</taxon>
        <taxon>Cytophagales</taxon>
        <taxon>Reichenbachiellaceae</taxon>
        <taxon>Reichenbachiella</taxon>
    </lineage>
</organism>
<keyword evidence="5" id="KW-0720">Serine protease</keyword>
<proteinExistence type="inferred from homology"/>
<feature type="domain" description="Peptidase S49" evidence="9">
    <location>
        <begin position="124"/>
        <end position="273"/>
    </location>
</feature>
<dbReference type="OrthoDB" id="9764363at2"/>
<dbReference type="PIRSF" id="PIRSF001217">
    <property type="entry name" value="Protease_4_SppA"/>
    <property type="match status" value="1"/>
</dbReference>
<dbReference type="PANTHER" id="PTHR33209">
    <property type="entry name" value="PROTEASE 4"/>
    <property type="match status" value="1"/>
</dbReference>
<dbReference type="InterPro" id="IPR004634">
    <property type="entry name" value="Pept_S49_pIV"/>
</dbReference>
<evidence type="ECO:0000256" key="6">
    <source>
        <dbReference type="ARBA" id="ARBA00023136"/>
    </source>
</evidence>
<dbReference type="Pfam" id="PF01343">
    <property type="entry name" value="Peptidase_S49"/>
    <property type="match status" value="2"/>
</dbReference>
<dbReference type="Proteomes" id="UP000192472">
    <property type="component" value="Unassembled WGS sequence"/>
</dbReference>
<dbReference type="Gene3D" id="6.20.330.10">
    <property type="match status" value="1"/>
</dbReference>
<feature type="transmembrane region" description="Helical" evidence="8">
    <location>
        <begin position="12"/>
        <end position="36"/>
    </location>
</feature>
<dbReference type="NCBIfam" id="TIGR00706">
    <property type="entry name" value="SppA_dom"/>
    <property type="match status" value="1"/>
</dbReference>
<dbReference type="GO" id="GO:0016020">
    <property type="term" value="C:membrane"/>
    <property type="evidence" value="ECO:0007669"/>
    <property type="project" value="UniProtKB-SubCell"/>
</dbReference>
<evidence type="ECO:0000256" key="2">
    <source>
        <dbReference type="ARBA" id="ARBA00008683"/>
    </source>
</evidence>
<keyword evidence="8" id="KW-0812">Transmembrane</keyword>
<protein>
    <submittedName>
        <fullName evidence="10">Protease-4</fullName>
    </submittedName>
</protein>
<evidence type="ECO:0000256" key="7">
    <source>
        <dbReference type="PIRSR" id="PIRSR001217-1"/>
    </source>
</evidence>
<keyword evidence="11" id="KW-1185">Reference proteome</keyword>
<reference evidence="10 11" key="1">
    <citation type="submission" date="2017-04" db="EMBL/GenBank/DDBJ databases">
        <authorList>
            <person name="Afonso C.L."/>
            <person name="Miller P.J."/>
            <person name="Scott M.A."/>
            <person name="Spackman E."/>
            <person name="Goraichik I."/>
            <person name="Dimitrov K.M."/>
            <person name="Suarez D.L."/>
            <person name="Swayne D.E."/>
        </authorList>
    </citation>
    <scope>NUCLEOTIDE SEQUENCE [LARGE SCALE GENOMIC DNA]</scope>
    <source>
        <strain evidence="10 11">DSM 26133</strain>
    </source>
</reference>
<dbReference type="RefSeq" id="WP_084371057.1">
    <property type="nucleotide sequence ID" value="NZ_FWYF01000001.1"/>
</dbReference>
<dbReference type="SUPFAM" id="SSF52096">
    <property type="entry name" value="ClpP/crotonase"/>
    <property type="match status" value="2"/>
</dbReference>
<gene>
    <name evidence="10" type="ORF">SAMN04488029_0743</name>
</gene>
<dbReference type="NCBIfam" id="TIGR00705">
    <property type="entry name" value="SppA_67K"/>
    <property type="match status" value="1"/>
</dbReference>
<dbReference type="InterPro" id="IPR004635">
    <property type="entry name" value="Pept_S49_SppA"/>
</dbReference>
<feature type="domain" description="Peptidase S49" evidence="9">
    <location>
        <begin position="368"/>
        <end position="519"/>
    </location>
</feature>
<evidence type="ECO:0000313" key="11">
    <source>
        <dbReference type="Proteomes" id="UP000192472"/>
    </source>
</evidence>
<dbReference type="InterPro" id="IPR029045">
    <property type="entry name" value="ClpP/crotonase-like_dom_sf"/>
</dbReference>
<dbReference type="STRING" id="692418.SAMN04488029_0743"/>
<dbReference type="CDD" id="cd07018">
    <property type="entry name" value="S49_SppA_67K_type"/>
    <property type="match status" value="1"/>
</dbReference>
<evidence type="ECO:0000259" key="9">
    <source>
        <dbReference type="Pfam" id="PF01343"/>
    </source>
</evidence>
<feature type="active site" description="Nucleophile" evidence="7">
    <location>
        <position position="384"/>
    </location>
</feature>
<dbReference type="PANTHER" id="PTHR33209:SF1">
    <property type="entry name" value="PEPTIDASE S49 DOMAIN-CONTAINING PROTEIN"/>
    <property type="match status" value="1"/>
</dbReference>
<feature type="active site" description="Proton donor/acceptor" evidence="7">
    <location>
        <position position="192"/>
    </location>
</feature>
<keyword evidence="8" id="KW-1133">Transmembrane helix</keyword>
<keyword evidence="4" id="KW-0378">Hydrolase</keyword>
<evidence type="ECO:0000256" key="3">
    <source>
        <dbReference type="ARBA" id="ARBA00022670"/>
    </source>
</evidence>
<dbReference type="GO" id="GO:0006465">
    <property type="term" value="P:signal peptide processing"/>
    <property type="evidence" value="ECO:0007669"/>
    <property type="project" value="InterPro"/>
</dbReference>
<dbReference type="InterPro" id="IPR002142">
    <property type="entry name" value="Peptidase_S49"/>
</dbReference>
<dbReference type="EMBL" id="FWYF01000001">
    <property type="protein sequence ID" value="SMD32398.1"/>
    <property type="molecule type" value="Genomic_DNA"/>
</dbReference>
<dbReference type="CDD" id="cd07023">
    <property type="entry name" value="S49_Sppa_N_C"/>
    <property type="match status" value="1"/>
</dbReference>
<dbReference type="InterPro" id="IPR047272">
    <property type="entry name" value="S49_SppA_C"/>
</dbReference>
<evidence type="ECO:0000313" key="10">
    <source>
        <dbReference type="EMBL" id="SMD32398.1"/>
    </source>
</evidence>
<sequence>MSFFKSVLSTITALIIFCVIFLFIFIPAIIGVLAAMGSEDAPVVEENSMLYINLSGIISERVAEDPFAEIFPDEGDTQLPLLKTLASIEAAKYDSNIEGIYMEHGYISGGYAALDEIRLALEDFKSSGKFIYSYGEFISEGNYYVASVADEIVLNPIGSLEFNGLNASVTFFKGLFEKLDIEAQIFRVGTYKSAVEPFFRKDMSEANKEQMTSFVNDIYDNILKNVSTSRNIELNELKRISDQMLVRKAEDAAEFGLITKVAYENQVKDMIRTRLDLAQKDKIKFVSLRNYMKTIDSDYSSNKVAVIVADGEIVSGNGDLESVGSEKFMKAIRKARESKRVKAVVIRINSPGGSMVASDVMWNEIMLTKKEKPVIASMSNMAASGGYYMAMPCDTIVAQPMTITGSIGIFGMIPNLGGFLENKLGITNDGVSTGQYSDLYRVSSALNPQEKAIIQTSVERGYETFTSKAAEGRGMTQDAIKAVASGRVWTGSQAKERGLVDILGTYHDAVELAAEKAGISDDYAVKYYPDLKSKWEEIFSTVLEETETRIFHANYGEMAKYIDAIKELEKYQGVQARMPFEVELK</sequence>
<evidence type="ECO:0000256" key="4">
    <source>
        <dbReference type="ARBA" id="ARBA00022801"/>
    </source>
</evidence>
<dbReference type="GO" id="GO:0008236">
    <property type="term" value="F:serine-type peptidase activity"/>
    <property type="evidence" value="ECO:0007669"/>
    <property type="project" value="UniProtKB-KW"/>
</dbReference>
<keyword evidence="6 8" id="KW-0472">Membrane</keyword>
<evidence type="ECO:0000256" key="5">
    <source>
        <dbReference type="ARBA" id="ARBA00022825"/>
    </source>
</evidence>